<evidence type="ECO:0000256" key="2">
    <source>
        <dbReference type="ARBA" id="ARBA00015915"/>
    </source>
</evidence>
<dbReference type="PANTHER" id="PTHR42953:SF3">
    <property type="entry name" value="HIGH-AFFINITY ZINC UPTAKE SYSTEM PROTEIN ZNUA"/>
    <property type="match status" value="1"/>
</dbReference>
<dbReference type="Pfam" id="PF01297">
    <property type="entry name" value="ZnuA"/>
    <property type="match status" value="1"/>
</dbReference>
<evidence type="ECO:0000256" key="4">
    <source>
        <dbReference type="ARBA" id="ARBA00022729"/>
    </source>
</evidence>
<accession>A0ABT2KIQ5</accession>
<dbReference type="InterPro" id="IPR006127">
    <property type="entry name" value="ZnuA-like"/>
</dbReference>
<evidence type="ECO:0000256" key="5">
    <source>
        <dbReference type="ARBA" id="ARBA00022906"/>
    </source>
</evidence>
<dbReference type="InterPro" id="IPR050492">
    <property type="entry name" value="Bact_metal-bind_prot9"/>
</dbReference>
<proteinExistence type="inferred from homology"/>
<feature type="region of interest" description="Disordered" evidence="6">
    <location>
        <begin position="118"/>
        <end position="179"/>
    </location>
</feature>
<feature type="compositionally biased region" description="Basic and acidic residues" evidence="6">
    <location>
        <begin position="120"/>
        <end position="178"/>
    </location>
</feature>
<dbReference type="Gene3D" id="3.40.50.1980">
    <property type="entry name" value="Nitrogenase molybdenum iron protein domain"/>
    <property type="match status" value="3"/>
</dbReference>
<keyword evidence="5" id="KW-0406">Ion transport</keyword>
<comment type="similarity">
    <text evidence="1">Belongs to the bacterial solute-binding protein 9 family.</text>
</comment>
<dbReference type="EMBL" id="NTHN02000010">
    <property type="protein sequence ID" value="MCT4370246.1"/>
    <property type="molecule type" value="Genomic_DNA"/>
</dbReference>
<name>A0ABT2KIQ5_9RHOB</name>
<evidence type="ECO:0000256" key="7">
    <source>
        <dbReference type="SAM" id="SignalP"/>
    </source>
</evidence>
<evidence type="ECO:0000313" key="8">
    <source>
        <dbReference type="EMBL" id="MCT4370246.1"/>
    </source>
</evidence>
<evidence type="ECO:0000313" key="9">
    <source>
        <dbReference type="Proteomes" id="UP000217448"/>
    </source>
</evidence>
<evidence type="ECO:0000256" key="3">
    <source>
        <dbReference type="ARBA" id="ARBA00022448"/>
    </source>
</evidence>
<keyword evidence="9" id="KW-1185">Reference proteome</keyword>
<keyword evidence="4 7" id="KW-0732">Signal</keyword>
<feature type="chain" id="PRO_5047450995" description="High-affinity zinc uptake system protein ZnuA" evidence="7">
    <location>
        <begin position="18"/>
        <end position="344"/>
    </location>
</feature>
<comment type="caution">
    <text evidence="8">The sequence shown here is derived from an EMBL/GenBank/DDBJ whole genome shotgun (WGS) entry which is preliminary data.</text>
</comment>
<feature type="signal peptide" evidence="7">
    <location>
        <begin position="1"/>
        <end position="17"/>
    </location>
</feature>
<keyword evidence="5" id="KW-0864">Zinc transport</keyword>
<keyword evidence="3" id="KW-0813">Transport</keyword>
<reference evidence="9" key="1">
    <citation type="submission" date="2023-07" db="EMBL/GenBank/DDBJ databases">
        <title>Yangia mangrovi SAOS 153D genome.</title>
        <authorList>
            <person name="Verma A."/>
            <person name="Pal Y."/>
            <person name="Sundharam S."/>
            <person name="Bisht B."/>
            <person name="Srinivasan K."/>
        </authorList>
    </citation>
    <scope>NUCLEOTIDE SEQUENCE [LARGE SCALE GENOMIC DNA]</scope>
    <source>
        <strain evidence="9">SAOS 153D</strain>
    </source>
</reference>
<dbReference type="Proteomes" id="UP000217448">
    <property type="component" value="Unassembled WGS sequence"/>
</dbReference>
<evidence type="ECO:0000256" key="1">
    <source>
        <dbReference type="ARBA" id="ARBA00011028"/>
    </source>
</evidence>
<dbReference type="RefSeq" id="WP_260348683.1">
    <property type="nucleotide sequence ID" value="NZ_NTHN02000010.1"/>
</dbReference>
<organism evidence="8 9">
    <name type="scientific">Alloyangia mangrovi</name>
    <dbReference type="NCBI Taxonomy" id="1779329"/>
    <lineage>
        <taxon>Bacteria</taxon>
        <taxon>Pseudomonadati</taxon>
        <taxon>Pseudomonadota</taxon>
        <taxon>Alphaproteobacteria</taxon>
        <taxon>Rhodobacterales</taxon>
        <taxon>Roseobacteraceae</taxon>
        <taxon>Alloyangia</taxon>
    </lineage>
</organism>
<gene>
    <name evidence="8" type="ORF">CLG85_007870</name>
</gene>
<dbReference type="PANTHER" id="PTHR42953">
    <property type="entry name" value="HIGH-AFFINITY ZINC UPTAKE SYSTEM PROTEIN ZNUA-RELATED"/>
    <property type="match status" value="1"/>
</dbReference>
<keyword evidence="5" id="KW-0862">Zinc</keyword>
<protein>
    <recommendedName>
        <fullName evidence="2">High-affinity zinc uptake system protein ZnuA</fullName>
    </recommendedName>
</protein>
<sequence>MYRSLLPALLLASPAFAEVPKVVTDIAPVQGLVASVMGDLGTPEQLIPASASPHSHALKPSEARALQQADLVFWIGEELSPDLARKIDSIAQADTAISLFDLPGTRHLAARNDVLFAEPGAHDDHDHGAHDDHDEDSRDHDGHDEEAHEDHGNDDHDHDHGDHAHEAGDHHHEGDDPHAWLSVDNAATWLTAIAGALSERDPENAQTYAANAEAARARIAEARAAAEATLAPVQGARFVVFHDAFQYYEDSFGLTVLGAISLSDATAPSPARLDALRDALSGADTACVFAEPQFDPRLIAAVTEGAGTPVAELDPLGATLEPGAGFYPALIEDMAQRIATCAAQ</sequence>
<evidence type="ECO:0000256" key="6">
    <source>
        <dbReference type="SAM" id="MobiDB-lite"/>
    </source>
</evidence>
<dbReference type="SUPFAM" id="SSF53807">
    <property type="entry name" value="Helical backbone' metal receptor"/>
    <property type="match status" value="1"/>
</dbReference>